<keyword evidence="4 7" id="KW-1133">Transmembrane helix</keyword>
<dbReference type="AlphaFoldDB" id="J2ZHY3"/>
<keyword evidence="5 7" id="KW-0472">Membrane</keyword>
<dbReference type="Proteomes" id="UP000007813">
    <property type="component" value="Unassembled WGS sequence"/>
</dbReference>
<feature type="transmembrane region" description="Helical" evidence="7">
    <location>
        <begin position="288"/>
        <end position="311"/>
    </location>
</feature>
<accession>J2ZHY3</accession>
<dbReference type="OrthoDB" id="12374at2157"/>
<feature type="transmembrane region" description="Helical" evidence="7">
    <location>
        <begin position="401"/>
        <end position="425"/>
    </location>
</feature>
<dbReference type="Gene3D" id="1.20.81.30">
    <property type="entry name" value="Type II secretion system (T2SS), domain F"/>
    <property type="match status" value="1"/>
</dbReference>
<keyword evidence="2" id="KW-1003">Cell membrane</keyword>
<comment type="subcellular location">
    <subcellularLocation>
        <location evidence="1">Cell membrane</location>
        <topology evidence="1">Multi-pass membrane protein</topology>
    </subcellularLocation>
</comment>
<gene>
    <name evidence="9" type="ORF">HSB1_09130</name>
</gene>
<dbReference type="RefSeq" id="WP_009366027.1">
    <property type="nucleotide sequence ID" value="NZ_ALJD01000003.1"/>
</dbReference>
<feature type="transmembrane region" description="Helical" evidence="7">
    <location>
        <begin position="130"/>
        <end position="149"/>
    </location>
</feature>
<feature type="domain" description="Type II secretion system protein GspF" evidence="8">
    <location>
        <begin position="179"/>
        <end position="302"/>
    </location>
</feature>
<dbReference type="Pfam" id="PF00482">
    <property type="entry name" value="T2SSF"/>
    <property type="match status" value="2"/>
</dbReference>
<evidence type="ECO:0000313" key="10">
    <source>
        <dbReference type="Proteomes" id="UP000007813"/>
    </source>
</evidence>
<feature type="coiled-coil region" evidence="6">
    <location>
        <begin position="250"/>
        <end position="284"/>
    </location>
</feature>
<feature type="transmembrane region" description="Helical" evidence="7">
    <location>
        <begin position="317"/>
        <end position="337"/>
    </location>
</feature>
<comment type="caution">
    <text evidence="9">The sequence shown here is derived from an EMBL/GenBank/DDBJ whole genome shotgun (WGS) entry which is preliminary data.</text>
</comment>
<evidence type="ECO:0000256" key="6">
    <source>
        <dbReference type="SAM" id="Coils"/>
    </source>
</evidence>
<feature type="transmembrane region" description="Helical" evidence="7">
    <location>
        <begin position="451"/>
        <end position="469"/>
    </location>
</feature>
<evidence type="ECO:0000256" key="3">
    <source>
        <dbReference type="ARBA" id="ARBA00022692"/>
    </source>
</evidence>
<evidence type="ECO:0000256" key="4">
    <source>
        <dbReference type="ARBA" id="ARBA00022989"/>
    </source>
</evidence>
<dbReference type="PANTHER" id="PTHR35402:SF1">
    <property type="entry name" value="TYPE II SECRETION SYSTEM PROTEIN GSPF DOMAIN-CONTAINING PROTEIN"/>
    <property type="match status" value="1"/>
</dbReference>
<dbReference type="PATRIC" id="fig|1210908.3.peg.868"/>
<evidence type="ECO:0000256" key="1">
    <source>
        <dbReference type="ARBA" id="ARBA00004651"/>
    </source>
</evidence>
<sequence>MLWLVPLGFAALLCVLLLFDLTDERVRLAVTRVGLSLFGDYVGTANGAERQKRRMQAAHIGITHRVYASRTLVYSTIFGIVGSILGVYLSAGFLSVLAISSEEIQNALPGVFGFLGNLASISSLGGLELFVLLFFSSSTVGTLLAFGAYRARWVYLDQLAVARASAIEVTLPRTVAFVYALSRSGMSFPSILETLVDNRSVYGASADEIGVAVRNMNTFGTDILTALQQLGRRTPSDGMEEFAENLASVLSSGRNLSEFLREQYERYQEEAQSQQEQYLELLATFAEVYVTVLVAGPLFFITILVVIGLVLQDTLGFIRFISYVAIPLASAGFVVYIDSMTQSMETGGGDDSPFEEPTTAESHNYVADGGATQTDAHDVNRQRLRTYDRLRPLRRWLDDPWGMAFAHPARSLVLTVPLGLLWLALRTDWPTQLPSVANVDLVTGIDRIDEPLVQVTILVLSVFALAYEVRKRRLRAMEAAIPDFLDRMASINEAGVTVVQSIRRVSQSDLGALTPEVQRTWRDIEWGADVSTALNRMGRRTSSPTVTRAVTLITNAMRATDDIAPILRIAADEAQSSRRLRRERRTEMITYLMVIYISFFVFLGIIAALSVSFLPAIEATQTVGQGSTDAISGTTGVFSGIGDVDTDAYRLLFFHTTAIQAVCSGLIAGQLGEGSLSDGAKHAAILLLVAYATSLVI</sequence>
<dbReference type="eggNOG" id="arCOG01808">
    <property type="taxonomic scope" value="Archaea"/>
</dbReference>
<keyword evidence="3 7" id="KW-0812">Transmembrane</keyword>
<protein>
    <recommendedName>
        <fullName evidence="8">Type II secretion system protein GspF domain-containing protein</fullName>
    </recommendedName>
</protein>
<dbReference type="EMBL" id="ALJD01000003">
    <property type="protein sequence ID" value="EJN60310.1"/>
    <property type="molecule type" value="Genomic_DNA"/>
</dbReference>
<reference evidence="9 10" key="1">
    <citation type="journal article" date="2012" name="J. Bacteriol.">
        <title>Draft Genome Sequence of the Extremely Halophilic Archaeon Halogranum salarium B-1T.</title>
        <authorList>
            <person name="Kim K.K."/>
            <person name="Lee K.C."/>
            <person name="Lee J.S."/>
        </authorList>
    </citation>
    <scope>NUCLEOTIDE SEQUENCE [LARGE SCALE GENOMIC DNA]</scope>
    <source>
        <strain evidence="9 10">B-1</strain>
    </source>
</reference>
<evidence type="ECO:0000256" key="5">
    <source>
        <dbReference type="ARBA" id="ARBA00023136"/>
    </source>
</evidence>
<evidence type="ECO:0000259" key="8">
    <source>
        <dbReference type="Pfam" id="PF00482"/>
    </source>
</evidence>
<evidence type="ECO:0000313" key="9">
    <source>
        <dbReference type="EMBL" id="EJN60310.1"/>
    </source>
</evidence>
<dbReference type="InterPro" id="IPR056569">
    <property type="entry name" value="ArlJ-like"/>
</dbReference>
<organism evidence="9 10">
    <name type="scientific">Halogranum salarium B-1</name>
    <dbReference type="NCBI Taxonomy" id="1210908"/>
    <lineage>
        <taxon>Archaea</taxon>
        <taxon>Methanobacteriati</taxon>
        <taxon>Methanobacteriota</taxon>
        <taxon>Stenosarchaea group</taxon>
        <taxon>Halobacteria</taxon>
        <taxon>Halobacteriales</taxon>
        <taxon>Haloferacaceae</taxon>
    </lineage>
</organism>
<dbReference type="InterPro" id="IPR018076">
    <property type="entry name" value="T2SS_GspF_dom"/>
</dbReference>
<keyword evidence="6" id="KW-0175">Coiled coil</keyword>
<evidence type="ECO:0000256" key="2">
    <source>
        <dbReference type="ARBA" id="ARBA00022475"/>
    </source>
</evidence>
<dbReference type="PANTHER" id="PTHR35402">
    <property type="entry name" value="INTEGRAL MEMBRANE PROTEIN-RELATED"/>
    <property type="match status" value="1"/>
</dbReference>
<feature type="transmembrane region" description="Helical" evidence="7">
    <location>
        <begin position="588"/>
        <end position="614"/>
    </location>
</feature>
<dbReference type="InterPro" id="IPR042094">
    <property type="entry name" value="T2SS_GspF_sf"/>
</dbReference>
<evidence type="ECO:0000256" key="7">
    <source>
        <dbReference type="SAM" id="Phobius"/>
    </source>
</evidence>
<name>J2ZHY3_9EURY</name>
<dbReference type="GO" id="GO:0005886">
    <property type="term" value="C:plasma membrane"/>
    <property type="evidence" value="ECO:0007669"/>
    <property type="project" value="UniProtKB-SubCell"/>
</dbReference>
<feature type="domain" description="Type II secretion system protein GspF" evidence="8">
    <location>
        <begin position="484"/>
        <end position="609"/>
    </location>
</feature>
<feature type="transmembrane region" description="Helical" evidence="7">
    <location>
        <begin position="72"/>
        <end position="99"/>
    </location>
</feature>
<proteinExistence type="predicted"/>